<sequence>MTCLSLFPSKVLVRIIFLSPHIQF</sequence>
<dbReference type="AlphaFoldDB" id="A0A0A8YEI1"/>
<reference evidence="1" key="1">
    <citation type="submission" date="2014-09" db="EMBL/GenBank/DDBJ databases">
        <authorList>
            <person name="Magalhaes I.L.F."/>
            <person name="Oliveira U."/>
            <person name="Santos F.R."/>
            <person name="Vidigal T.H.D.A."/>
            <person name="Brescovit A.D."/>
            <person name="Santos A.J."/>
        </authorList>
    </citation>
    <scope>NUCLEOTIDE SEQUENCE</scope>
    <source>
        <tissue evidence="1">Shoot tissue taken approximately 20 cm above the soil surface</tissue>
    </source>
</reference>
<organism evidence="1">
    <name type="scientific">Arundo donax</name>
    <name type="common">Giant reed</name>
    <name type="synonym">Donax arundinaceus</name>
    <dbReference type="NCBI Taxonomy" id="35708"/>
    <lineage>
        <taxon>Eukaryota</taxon>
        <taxon>Viridiplantae</taxon>
        <taxon>Streptophyta</taxon>
        <taxon>Embryophyta</taxon>
        <taxon>Tracheophyta</taxon>
        <taxon>Spermatophyta</taxon>
        <taxon>Magnoliopsida</taxon>
        <taxon>Liliopsida</taxon>
        <taxon>Poales</taxon>
        <taxon>Poaceae</taxon>
        <taxon>PACMAD clade</taxon>
        <taxon>Arundinoideae</taxon>
        <taxon>Arundineae</taxon>
        <taxon>Arundo</taxon>
    </lineage>
</organism>
<reference evidence="1" key="2">
    <citation type="journal article" date="2015" name="Data Brief">
        <title>Shoot transcriptome of the giant reed, Arundo donax.</title>
        <authorList>
            <person name="Barrero R.A."/>
            <person name="Guerrero F.D."/>
            <person name="Moolhuijzen P."/>
            <person name="Goolsby J.A."/>
            <person name="Tidwell J."/>
            <person name="Bellgard S.E."/>
            <person name="Bellgard M.I."/>
        </authorList>
    </citation>
    <scope>NUCLEOTIDE SEQUENCE</scope>
    <source>
        <tissue evidence="1">Shoot tissue taken approximately 20 cm above the soil surface</tissue>
    </source>
</reference>
<accession>A0A0A8YEI1</accession>
<dbReference type="EMBL" id="GBRH01273389">
    <property type="protein sequence ID" value="JAD24506.1"/>
    <property type="molecule type" value="Transcribed_RNA"/>
</dbReference>
<name>A0A0A8YEI1_ARUDO</name>
<evidence type="ECO:0000313" key="1">
    <source>
        <dbReference type="EMBL" id="JAD24506.1"/>
    </source>
</evidence>
<proteinExistence type="predicted"/>
<protein>
    <submittedName>
        <fullName evidence="1">Uncharacterized protein</fullName>
    </submittedName>
</protein>